<dbReference type="InterPro" id="IPR056227">
    <property type="entry name" value="TMD0_ABC"/>
</dbReference>
<dbReference type="InParanoid" id="S8E8Q2"/>
<evidence type="ECO:0000256" key="4">
    <source>
        <dbReference type="ARBA" id="ARBA00022554"/>
    </source>
</evidence>
<evidence type="ECO:0000259" key="13">
    <source>
        <dbReference type="PROSITE" id="PS50893"/>
    </source>
</evidence>
<keyword evidence="7" id="KW-0547">Nucleotide-binding</keyword>
<accession>S8E8Q2</accession>
<dbReference type="FunFam" id="1.20.1560.10:FF:000020">
    <property type="entry name" value="ABC metal ion transporter"/>
    <property type="match status" value="1"/>
</dbReference>
<dbReference type="InterPro" id="IPR011527">
    <property type="entry name" value="ABC1_TM_dom"/>
</dbReference>
<feature type="transmembrane region" description="Helical" evidence="12">
    <location>
        <begin position="919"/>
        <end position="938"/>
    </location>
</feature>
<evidence type="ECO:0000256" key="3">
    <source>
        <dbReference type="ARBA" id="ARBA00022448"/>
    </source>
</evidence>
<evidence type="ECO:0000256" key="12">
    <source>
        <dbReference type="SAM" id="Phobius"/>
    </source>
</evidence>
<feature type="transmembrane region" description="Helical" evidence="12">
    <location>
        <begin position="496"/>
        <end position="522"/>
    </location>
</feature>
<dbReference type="CDD" id="cd03244">
    <property type="entry name" value="ABCC_MRP_domain2"/>
    <property type="match status" value="1"/>
</dbReference>
<evidence type="ECO:0000256" key="9">
    <source>
        <dbReference type="ARBA" id="ARBA00022967"/>
    </source>
</evidence>
<dbReference type="STRING" id="743788.S8E8Q2"/>
<dbReference type="SUPFAM" id="SSF52540">
    <property type="entry name" value="P-loop containing nucleoside triphosphate hydrolases"/>
    <property type="match status" value="2"/>
</dbReference>
<dbReference type="SUPFAM" id="SSF90123">
    <property type="entry name" value="ABC transporter transmembrane region"/>
    <property type="match status" value="2"/>
</dbReference>
<evidence type="ECO:0000313" key="16">
    <source>
        <dbReference type="Proteomes" id="UP000015241"/>
    </source>
</evidence>
<proteinExistence type="inferred from homology"/>
<dbReference type="HOGENOM" id="CLU_000604_27_3_1"/>
<dbReference type="InterPro" id="IPR003439">
    <property type="entry name" value="ABC_transporter-like_ATP-bd"/>
</dbReference>
<dbReference type="FunFam" id="3.40.50.300:FF:000450">
    <property type="entry name" value="ABC transporter C family member 2"/>
    <property type="match status" value="1"/>
</dbReference>
<evidence type="ECO:0000259" key="14">
    <source>
        <dbReference type="PROSITE" id="PS50929"/>
    </source>
</evidence>
<feature type="domain" description="ABC transporter" evidence="13">
    <location>
        <begin position="598"/>
        <end position="823"/>
    </location>
</feature>
<dbReference type="PROSITE" id="PS00211">
    <property type="entry name" value="ABC_TRANSPORTER_1"/>
    <property type="match status" value="2"/>
</dbReference>
<sequence>MESPTQCGNPEGWGPVSTTRPFDFTPCFEEGILLSTLLVFFVVAAAFQCWALRSRESFSRCRRSVWVLRSKLALLGLACAASCANLIYVLATHTPIAVIQSYVLDIIALLVAPALTYYNHYRSRSSSTILLLFWPLYTACTVLWCRTVADSSLPAFVTVLALRCAVAGLGLVSSALEGLGVEFSLEDKPPTPEKGHVESPLLTANIFSVWTFSWMSDLMKKGAQAYLTEEDLPSLVPKDEAAKLGLKLQKAIHNHRGLWTSLFVAYGGPYAFAALLKLIQDCLAFLQPQLLRLLLAYISEYQTARASGRERPSELEGFAIAVIMFTASVMQTIILHQYFQRCFETGMRIRAGLVGVIYQKALVLSNDGRGRATGDIVNLMSVDATRVQDLSTYGLISISGPFQITLAFISLYSILGWSAFVGVAIMIVSVPLQTILARFLKKLQEQQMKNRDQRTRLMSELLANIRSIKLYAWENAFIRWIMQVRNEQELKMLKKIGIFTSLNFSLWSGIPILVAFSSFAVASTVSDIPLTSDRIFPSISLFMLLSFPLAMLSQVTSNIIEALVSVRRLADFLNADELQDDARELVTNSKLQLGDEVLAIDNGEFYWSKEAPQPTLEDINLTVRKGDLVGILGRVGAGKSSLLSAIIGEMIRTEGAVRLSGSISYAPQNPWIMSATIRDNILFSHVYDPEFYDLVLDACALRQDLALLPDGDLTEVGEKGITLSGGQRARVALARAVYARADLIILDDVLAAVDAHVARHVFDNVIGPNGLLATKARIMVTNSIHFLKQFDQIHYLRRGIVLETGTYQDLVNNTESQLYKLIKGHGTLTTSGMSTPFLGDTATPSSAGDTVVDASKDLTEEKLQSVDTKLERRKSFGKAQILDNLPTRSASDGLTKEHSEHGRVKGDVYFRYIEAASKTGFSVFVICIVLSQVTSVLGNNTLRAWGEHNLSSGSNKDAFWYLLMYGLYSLASTLLGTVAAITLWVFCSVRSSRLLHDSMLNAVMRAPLSFFELTPTGRRILNLFSRDTYVVDQIMARVIQGTIRTACVTAIIVLVIGASFPLFLIAVPPLTWFYVRVMVYYLATSREVKRLDAVSRSPIFAWFSESLNGLSTIRAFGQQNLFIQNNERRVDRNQICYLPSISVNRWLAVRLEFVGATIIFIAAMLALVALITTGVDAGLVGFVLSYALNTTGSLNWLVRSASEVETNIVSVERILHYIGLEPEAPAEIPNAVPEHWPTKGEIEFNDYCTRYRPELDLALKNISIKINHREKIGICGRTGSGKSTLLLSLFRIIEPASGTISIDGVDITKIGLHDLRSSISIVPQCPDLFEGTIRQNIDPTGEHQDADIWIALQQVSLKGFVESFPEGLDAPVREGGSSMSAGQRQLLCFARALLRKSKILVLDEATSAVDLDTDKAVQDIIRGPLFADVTMLTIAHRINTIMDSDRVLILSAGEVTEFDSPKTLLGNKQSAFYSLAAEAGLA</sequence>
<feature type="transmembrane region" description="Helical" evidence="12">
    <location>
        <begin position="1151"/>
        <end position="1171"/>
    </location>
</feature>
<dbReference type="FunFam" id="3.40.50.300:FF:000610">
    <property type="entry name" value="Multidrug resistance-associated ABC transporter"/>
    <property type="match status" value="1"/>
</dbReference>
<feature type="transmembrane region" description="Helical" evidence="12">
    <location>
        <begin position="155"/>
        <end position="176"/>
    </location>
</feature>
<feature type="domain" description="ABC transporter" evidence="13">
    <location>
        <begin position="1242"/>
        <end position="1477"/>
    </location>
</feature>
<dbReference type="PROSITE" id="PS50929">
    <property type="entry name" value="ABC_TM1F"/>
    <property type="match status" value="2"/>
</dbReference>
<dbReference type="CDD" id="cd18595">
    <property type="entry name" value="ABC_6TM_MRP1_2_3_6_D1_like"/>
    <property type="match status" value="1"/>
</dbReference>
<evidence type="ECO:0000256" key="7">
    <source>
        <dbReference type="ARBA" id="ARBA00022741"/>
    </source>
</evidence>
<dbReference type="FunCoup" id="S8E8Q2">
    <property type="interactions" value="143"/>
</dbReference>
<gene>
    <name evidence="15" type="ORF">FOMPIDRAFT_1121113</name>
</gene>
<keyword evidence="6" id="KW-0677">Repeat</keyword>
<dbReference type="InterPro" id="IPR027417">
    <property type="entry name" value="P-loop_NTPase"/>
</dbReference>
<evidence type="ECO:0000313" key="15">
    <source>
        <dbReference type="EMBL" id="EPT01038.1"/>
    </source>
</evidence>
<reference evidence="15 16" key="1">
    <citation type="journal article" date="2012" name="Science">
        <title>The Paleozoic origin of enzymatic lignin decomposition reconstructed from 31 fungal genomes.</title>
        <authorList>
            <person name="Floudas D."/>
            <person name="Binder M."/>
            <person name="Riley R."/>
            <person name="Barry K."/>
            <person name="Blanchette R.A."/>
            <person name="Henrissat B."/>
            <person name="Martinez A.T."/>
            <person name="Otillar R."/>
            <person name="Spatafora J.W."/>
            <person name="Yadav J.S."/>
            <person name="Aerts A."/>
            <person name="Benoit I."/>
            <person name="Boyd A."/>
            <person name="Carlson A."/>
            <person name="Copeland A."/>
            <person name="Coutinho P.M."/>
            <person name="de Vries R.P."/>
            <person name="Ferreira P."/>
            <person name="Findley K."/>
            <person name="Foster B."/>
            <person name="Gaskell J."/>
            <person name="Glotzer D."/>
            <person name="Gorecki P."/>
            <person name="Heitman J."/>
            <person name="Hesse C."/>
            <person name="Hori C."/>
            <person name="Igarashi K."/>
            <person name="Jurgens J.A."/>
            <person name="Kallen N."/>
            <person name="Kersten P."/>
            <person name="Kohler A."/>
            <person name="Kuees U."/>
            <person name="Kumar T.K.A."/>
            <person name="Kuo A."/>
            <person name="LaButti K."/>
            <person name="Larrondo L.F."/>
            <person name="Lindquist E."/>
            <person name="Ling A."/>
            <person name="Lombard V."/>
            <person name="Lucas S."/>
            <person name="Lundell T."/>
            <person name="Martin R."/>
            <person name="McLaughlin D.J."/>
            <person name="Morgenstern I."/>
            <person name="Morin E."/>
            <person name="Murat C."/>
            <person name="Nagy L.G."/>
            <person name="Nolan M."/>
            <person name="Ohm R.A."/>
            <person name="Patyshakuliyeva A."/>
            <person name="Rokas A."/>
            <person name="Ruiz-Duenas F.J."/>
            <person name="Sabat G."/>
            <person name="Salamov A."/>
            <person name="Samejima M."/>
            <person name="Schmutz J."/>
            <person name="Slot J.C."/>
            <person name="St John F."/>
            <person name="Stenlid J."/>
            <person name="Sun H."/>
            <person name="Sun S."/>
            <person name="Syed K."/>
            <person name="Tsang A."/>
            <person name="Wiebenga A."/>
            <person name="Young D."/>
            <person name="Pisabarro A."/>
            <person name="Eastwood D.C."/>
            <person name="Martin F."/>
            <person name="Cullen D."/>
            <person name="Grigoriev I.V."/>
            <person name="Hibbett D.S."/>
        </authorList>
    </citation>
    <scope>NUCLEOTIDE SEQUENCE</scope>
    <source>
        <strain evidence="16">FP-58527</strain>
    </source>
</reference>
<dbReference type="PROSITE" id="PS50893">
    <property type="entry name" value="ABC_TRANSPORTER_2"/>
    <property type="match status" value="2"/>
</dbReference>
<dbReference type="InterPro" id="IPR003593">
    <property type="entry name" value="AAA+_ATPase"/>
</dbReference>
<comment type="subcellular location">
    <subcellularLocation>
        <location evidence="1">Vacuole membrane</location>
        <topology evidence="1">Multi-pass membrane protein</topology>
    </subcellularLocation>
</comment>
<dbReference type="GO" id="GO:0140359">
    <property type="term" value="F:ABC-type transporter activity"/>
    <property type="evidence" value="ECO:0007669"/>
    <property type="project" value="InterPro"/>
</dbReference>
<feature type="domain" description="ABC transmembrane type-1" evidence="14">
    <location>
        <begin position="925"/>
        <end position="1206"/>
    </location>
</feature>
<dbReference type="Gene3D" id="1.20.1560.10">
    <property type="entry name" value="ABC transporter type 1, transmembrane domain"/>
    <property type="match status" value="2"/>
</dbReference>
<dbReference type="InterPro" id="IPR017871">
    <property type="entry name" value="ABC_transporter-like_CS"/>
</dbReference>
<feature type="transmembrane region" description="Helical" evidence="12">
    <location>
        <begin position="417"/>
        <end position="440"/>
    </location>
</feature>
<keyword evidence="10 12" id="KW-1133">Transmembrane helix</keyword>
<feature type="transmembrane region" description="Helical" evidence="12">
    <location>
        <begin position="32"/>
        <end position="52"/>
    </location>
</feature>
<protein>
    <recommendedName>
        <fullName evidence="17">Metal resistance protein YCF1</fullName>
    </recommendedName>
</protein>
<feature type="transmembrane region" description="Helical" evidence="12">
    <location>
        <begin position="1062"/>
        <end position="1083"/>
    </location>
</feature>
<feature type="transmembrane region" description="Helical" evidence="12">
    <location>
        <begin position="97"/>
        <end position="118"/>
    </location>
</feature>
<keyword evidence="4" id="KW-0926">Vacuole</keyword>
<dbReference type="FunFam" id="1.20.1560.10:FF:000010">
    <property type="entry name" value="Multidrug resistance-associated ABC transporter"/>
    <property type="match status" value="1"/>
</dbReference>
<dbReference type="Pfam" id="PF00005">
    <property type="entry name" value="ABC_tran"/>
    <property type="match status" value="2"/>
</dbReference>
<evidence type="ECO:0000256" key="6">
    <source>
        <dbReference type="ARBA" id="ARBA00022737"/>
    </source>
</evidence>
<dbReference type="Pfam" id="PF00664">
    <property type="entry name" value="ABC_membrane"/>
    <property type="match status" value="2"/>
</dbReference>
<name>S8E8Q2_FOMSC</name>
<dbReference type="Pfam" id="PF24357">
    <property type="entry name" value="TMD0_ABC"/>
    <property type="match status" value="1"/>
</dbReference>
<feature type="domain" description="ABC transmembrane type-1" evidence="14">
    <location>
        <begin position="271"/>
        <end position="561"/>
    </location>
</feature>
<evidence type="ECO:0000256" key="8">
    <source>
        <dbReference type="ARBA" id="ARBA00022840"/>
    </source>
</evidence>
<dbReference type="eggNOG" id="KOG0054">
    <property type="taxonomic scope" value="Eukaryota"/>
</dbReference>
<feature type="transmembrane region" description="Helical" evidence="12">
    <location>
        <begin position="318"/>
        <end position="339"/>
    </location>
</feature>
<comment type="similarity">
    <text evidence="2">Belongs to the ABC transporter superfamily. ABCC family. Conjugate transporter (TC 3.A.1.208) subfamily.</text>
</comment>
<dbReference type="PANTHER" id="PTHR24223:SF443">
    <property type="entry name" value="MULTIDRUG-RESISTANCE LIKE PROTEIN 1, ISOFORM I"/>
    <property type="match status" value="1"/>
</dbReference>
<dbReference type="InterPro" id="IPR036640">
    <property type="entry name" value="ABC1_TM_sf"/>
</dbReference>
<evidence type="ECO:0000256" key="10">
    <source>
        <dbReference type="ARBA" id="ARBA00022989"/>
    </source>
</evidence>
<evidence type="ECO:0000256" key="1">
    <source>
        <dbReference type="ARBA" id="ARBA00004128"/>
    </source>
</evidence>
<dbReference type="InterPro" id="IPR050173">
    <property type="entry name" value="ABC_transporter_C-like"/>
</dbReference>
<feature type="transmembrane region" description="Helical" evidence="12">
    <location>
        <begin position="72"/>
        <end position="91"/>
    </location>
</feature>
<feature type="transmembrane region" description="Helical" evidence="12">
    <location>
        <begin position="257"/>
        <end position="279"/>
    </location>
</feature>
<feature type="transmembrane region" description="Helical" evidence="12">
    <location>
        <begin position="130"/>
        <end position="149"/>
    </location>
</feature>
<dbReference type="OrthoDB" id="6500128at2759"/>
<evidence type="ECO:0000256" key="5">
    <source>
        <dbReference type="ARBA" id="ARBA00022692"/>
    </source>
</evidence>
<feature type="transmembrane region" description="Helical" evidence="12">
    <location>
        <begin position="534"/>
        <end position="552"/>
    </location>
</feature>
<evidence type="ECO:0008006" key="17">
    <source>
        <dbReference type="Google" id="ProtNLM"/>
    </source>
</evidence>
<keyword evidence="11 12" id="KW-0472">Membrane</keyword>
<keyword evidence="16" id="KW-1185">Reference proteome</keyword>
<dbReference type="CDD" id="cd03250">
    <property type="entry name" value="ABCC_MRP_domain1"/>
    <property type="match status" value="1"/>
</dbReference>
<organism evidence="15 16">
    <name type="scientific">Fomitopsis schrenkii</name>
    <name type="common">Brown rot fungus</name>
    <dbReference type="NCBI Taxonomy" id="2126942"/>
    <lineage>
        <taxon>Eukaryota</taxon>
        <taxon>Fungi</taxon>
        <taxon>Dikarya</taxon>
        <taxon>Basidiomycota</taxon>
        <taxon>Agaricomycotina</taxon>
        <taxon>Agaricomycetes</taxon>
        <taxon>Polyporales</taxon>
        <taxon>Fomitopsis</taxon>
    </lineage>
</organism>
<dbReference type="EMBL" id="KE504144">
    <property type="protein sequence ID" value="EPT01038.1"/>
    <property type="molecule type" value="Genomic_DNA"/>
</dbReference>
<dbReference type="GO" id="GO:0005524">
    <property type="term" value="F:ATP binding"/>
    <property type="evidence" value="ECO:0007669"/>
    <property type="project" value="UniProtKB-KW"/>
</dbReference>
<dbReference type="Proteomes" id="UP000015241">
    <property type="component" value="Unassembled WGS sequence"/>
</dbReference>
<dbReference type="SMART" id="SM00382">
    <property type="entry name" value="AAA"/>
    <property type="match status" value="2"/>
</dbReference>
<dbReference type="Gene3D" id="3.40.50.300">
    <property type="entry name" value="P-loop containing nucleotide triphosphate hydrolases"/>
    <property type="match status" value="2"/>
</dbReference>
<keyword evidence="8" id="KW-0067">ATP-binding</keyword>
<dbReference type="CDD" id="cd18603">
    <property type="entry name" value="ABC_6TM_MRP1_2_3_6_D2_like"/>
    <property type="match status" value="1"/>
</dbReference>
<dbReference type="GO" id="GO:0000329">
    <property type="term" value="C:fungal-type vacuole membrane"/>
    <property type="evidence" value="ECO:0007669"/>
    <property type="project" value="UniProtKB-ARBA"/>
</dbReference>
<feature type="transmembrane region" description="Helical" evidence="12">
    <location>
        <begin position="1034"/>
        <end position="1056"/>
    </location>
</feature>
<dbReference type="GO" id="GO:0016887">
    <property type="term" value="F:ATP hydrolysis activity"/>
    <property type="evidence" value="ECO:0007669"/>
    <property type="project" value="InterPro"/>
</dbReference>
<keyword evidence="5 12" id="KW-0812">Transmembrane</keyword>
<dbReference type="PANTHER" id="PTHR24223">
    <property type="entry name" value="ATP-BINDING CASSETTE SUB-FAMILY C"/>
    <property type="match status" value="1"/>
</dbReference>
<evidence type="ECO:0000256" key="11">
    <source>
        <dbReference type="ARBA" id="ARBA00023136"/>
    </source>
</evidence>
<keyword evidence="3" id="KW-0813">Transport</keyword>
<feature type="transmembrane region" description="Helical" evidence="12">
    <location>
        <begin position="390"/>
        <end position="411"/>
    </location>
</feature>
<feature type="transmembrane region" description="Helical" evidence="12">
    <location>
        <begin position="958"/>
        <end position="986"/>
    </location>
</feature>
<evidence type="ECO:0000256" key="2">
    <source>
        <dbReference type="ARBA" id="ARBA00009726"/>
    </source>
</evidence>
<keyword evidence="9" id="KW-1278">Translocase</keyword>